<dbReference type="Pfam" id="PF08242">
    <property type="entry name" value="Methyltransf_12"/>
    <property type="match status" value="1"/>
</dbReference>
<dbReference type="PROSITE" id="PS50075">
    <property type="entry name" value="CARRIER"/>
    <property type="match status" value="1"/>
</dbReference>
<dbReference type="InterPro" id="IPR016035">
    <property type="entry name" value="Acyl_Trfase/lysoPLipase"/>
</dbReference>
<evidence type="ECO:0000313" key="12">
    <source>
        <dbReference type="EMBL" id="GAM33530.1"/>
    </source>
</evidence>
<dbReference type="SUPFAM" id="SSF52151">
    <property type="entry name" value="FabD/lysophospholipase-like"/>
    <property type="match status" value="1"/>
</dbReference>
<dbReference type="Gene3D" id="3.10.129.110">
    <property type="entry name" value="Polyketide synthase dehydratase"/>
    <property type="match status" value="1"/>
</dbReference>
<dbReference type="InterPro" id="IPR057326">
    <property type="entry name" value="KR_dom"/>
</dbReference>
<dbReference type="InterPro" id="IPR020806">
    <property type="entry name" value="PKS_PP-bd"/>
</dbReference>
<keyword evidence="13" id="KW-1185">Reference proteome</keyword>
<feature type="compositionally biased region" description="Low complexity" evidence="8">
    <location>
        <begin position="2505"/>
        <end position="2523"/>
    </location>
</feature>
<dbReference type="InterPro" id="IPR050091">
    <property type="entry name" value="PKS_NRPS_Biosynth_Enz"/>
</dbReference>
<proteinExistence type="predicted"/>
<dbReference type="PROSITE" id="PS00012">
    <property type="entry name" value="PHOSPHOPANTETHEINE"/>
    <property type="match status" value="1"/>
</dbReference>
<dbReference type="InterPro" id="IPR013217">
    <property type="entry name" value="Methyltransf_12"/>
</dbReference>
<dbReference type="GO" id="GO:0008168">
    <property type="term" value="F:methyltransferase activity"/>
    <property type="evidence" value="ECO:0007669"/>
    <property type="project" value="UniProtKB-KW"/>
</dbReference>
<dbReference type="InterPro" id="IPR018201">
    <property type="entry name" value="Ketoacyl_synth_AS"/>
</dbReference>
<dbReference type="GO" id="GO:0031177">
    <property type="term" value="F:phosphopantetheine binding"/>
    <property type="evidence" value="ECO:0007669"/>
    <property type="project" value="InterPro"/>
</dbReference>
<feature type="compositionally biased region" description="Polar residues" evidence="8">
    <location>
        <begin position="2552"/>
        <end position="2568"/>
    </location>
</feature>
<dbReference type="InterPro" id="IPR049551">
    <property type="entry name" value="PKS_DH_C"/>
</dbReference>
<dbReference type="SUPFAM" id="SSF51735">
    <property type="entry name" value="NAD(P)-binding Rossmann-fold domains"/>
    <property type="match status" value="1"/>
</dbReference>
<dbReference type="SMART" id="SM00826">
    <property type="entry name" value="PKS_DH"/>
    <property type="match status" value="1"/>
</dbReference>
<feature type="active site" description="Proton donor; for dehydratase activity" evidence="7">
    <location>
        <position position="1156"/>
    </location>
</feature>
<dbReference type="Pfam" id="PF21089">
    <property type="entry name" value="PKS_DH_N"/>
    <property type="match status" value="1"/>
</dbReference>
<evidence type="ECO:0000259" key="10">
    <source>
        <dbReference type="PROSITE" id="PS52004"/>
    </source>
</evidence>
<dbReference type="GO" id="GO:0044550">
    <property type="term" value="P:secondary metabolite biosynthetic process"/>
    <property type="evidence" value="ECO:0007669"/>
    <property type="project" value="TreeGrafter"/>
</dbReference>
<dbReference type="Pfam" id="PF08659">
    <property type="entry name" value="KR"/>
    <property type="match status" value="1"/>
</dbReference>
<dbReference type="SUPFAM" id="SSF55048">
    <property type="entry name" value="Probable ACP-binding domain of malonyl-CoA ACP transacylase"/>
    <property type="match status" value="1"/>
</dbReference>
<dbReference type="CDD" id="cd02440">
    <property type="entry name" value="AdoMet_MTases"/>
    <property type="match status" value="1"/>
</dbReference>
<protein>
    <submittedName>
        <fullName evidence="12">Uncharacterized protein</fullName>
    </submittedName>
</protein>
<dbReference type="Pfam" id="PF00698">
    <property type="entry name" value="Acyl_transf_1"/>
    <property type="match status" value="1"/>
</dbReference>
<feature type="active site" description="Proton acceptor; for dehydratase activity" evidence="7">
    <location>
        <position position="977"/>
    </location>
</feature>
<dbReference type="InterPro" id="IPR029063">
    <property type="entry name" value="SAM-dependent_MTases_sf"/>
</dbReference>
<dbReference type="GO" id="GO:0004312">
    <property type="term" value="F:fatty acid synthase activity"/>
    <property type="evidence" value="ECO:0007669"/>
    <property type="project" value="TreeGrafter"/>
</dbReference>
<dbReference type="InterPro" id="IPR020841">
    <property type="entry name" value="PKS_Beta-ketoAc_synthase_dom"/>
</dbReference>
<reference evidence="13" key="1">
    <citation type="journal article" date="2015" name="Genome Announc.">
        <title>Draft genome sequence of Talaromyces cellulolyticus strain Y-94, a source of lignocellulosic biomass-degrading enzymes.</title>
        <authorList>
            <person name="Fujii T."/>
            <person name="Koike H."/>
            <person name="Sawayama S."/>
            <person name="Yano S."/>
            <person name="Inoue H."/>
        </authorList>
    </citation>
    <scope>NUCLEOTIDE SEQUENCE [LARGE SCALE GENOMIC DNA]</scope>
    <source>
        <strain evidence="13">Y-94</strain>
    </source>
</reference>
<sequence length="2568" mass="281975">MACANEPIAVIGSGCRFPGGATSPSRLWDLMKEPRDVASKIERFSADGFYHKDGGHHGTSNVLHSYLLEDDTSVFDAQFFNIPASEASAIDPQQRMLLEVVYEALEASGHKIEELSGSPTAVYVGLMCNDYAHITYHDLESLPKYAATGTASSILSNRVSYFFNWTGPSMTIDTACSSSLIAVHQAVQALRLKQSNLAVAAGANLIFGPTNYVAESNVNMLSPTGRSRMWSKNADGYARGEGVAAVILKRLSDAIADGDTIDCIIRETGANQDGRTPGITMPSSTSQAQLIRETYARAGLDIEKDRCQYFEAHGTGTKAGDPQEAGAIYKAFFGDKPNDSTEDNLYVGSIKTVIGHTEGTAGIAGLLRASLGMKHGFVPPNLLFDELNPDIEPYYGRLQIVKTATPWPEPPAGSPRRASINSFGFGGANAHAIIESYVPKTPSTTASAEERSSCAAIPFMFSANSEKSLTNQLERFLSYLEDFDEKSTNLRDVAWTLSRRSAFSLRASYSAVTPETLRTKLTTAIDGRKKDGKNIGVRPSHKTNTILGIFTGQGAQWPQMGHHLIESSPLAAKLIESLNNSLQSLPEQDRPQWSLREELCKAADSSHVMEGAYSQPLCTAVQVLIVDLLQDAGITFDVVVGHSSGEIGAAYAAGFLSAEDAVRIAYYRGLYGKVAGGPNGTAGSMLAVGTSMDDAKELCELATMKKYGKFNVAASNSSASVTLSGDITAIERAKFIFEDEQKFVRQLKVDTAYHSHHMQPCAEPYMDAMARIKIKVKEPRTSCRWYSSVLGGDLVTTEMAEQLAGSYWRDNLLQPVLFSQALESALEKTSTAPALAIEVGPHPALKGPASLIMEEKLGSGVPYTGVLARNVNDVEAFSDAVGAVWANVGSVNLDFGSFDKAFANLDCVDRPKFLRTVPQYAWDHSQSFWAESRLSKAMRMRQNRPHELLGIKLDSGEHELRWRNFLKPNEIPWVRGHSIQGQTIFPGAGFAVMAMEATKAFVADTGEEMELIELEDLTIHRALGFIDENIGSEVMVTLSNIERKLGLILCNFTCEACPTKDASPTIFSTARISLRLGPGSRDTLPQREPAPEGHKITEVDTEVFYSSLAKLGYNYADMFKSITNLSRRSLAASGQINSAGETGYETDLIVHPAPLDVAFQGLFCAIGAPGDGQLWTLMVPTVIRNIKVNPVTCNQTSCLGTDLMFDAKVQLGESRQQVSGDIDVYDTEGNAVLQIEGLEVTSVVQITAKDDAQKFSETVWAPEKPDAAKEYTEFWDSETEKYEKSNFVERVCFLYMKRLHDAIPMEEREGLEWHPRRYLHWVASVVEAAEAGTHPTIKKEWLDDTVETLKEPMQRQVLFAEQYEDFHYLSLLGDNLIPFIRGEVSLLEVFRGSDILDHVYKHTYSVPEYNSYLGGLVEQLTHKHRQLEILEIGAGTGSATEAIMSRVGDNFGSYTYTDISASFFPDAQELFKEHDAKFMYKTLDIEGEPTEQGFTERRYDLIVASNVLHATKFLEKTLKNVRKLLRPGGYLVLLEITDNDPVRQSFFFGSLPGWWVGEEDGRVFSPLLSQRGWDAALRKSGFSGLETTTPETGMFMVPLSVMLSQAVDSQMELIRQPLNPENSNLDSVKLPKLLVLADQGATASPVQVEVLSALAPFTSEVEVITRIEDLQESNFGPRQLVLSLMELDTNLFNPFTPERWRAIQLLTEKSSNILWVTRGGSGENPFSNMMVGVSRCLVPEKPDLRLQVIDFAVKEPVDAMYIASSLMRLHISGIWNGWLEPYVTTWLLEREIRVVNGQVIIPRMIPCKAMDSRFNSSRRTIRKELSTKESVITIENVVGTYELRQVIKPDWTVPSGEAYVEVETLLSSLTPLKINSIGSLYLIIGKMAGKDQTVIALSETLQSRMSVSQGMVLPVNVSEDQGVELLVSVMNYLLGHYLVSQTAEDTCLMVHEPTASLAASLNELTRDFHVNINLTTSDSSRSDLKYIHARAHRRTVLSMLPAKLSTFAYFSIADESIQSGPHIEAHLPSHVKRLSPSEFFAPTNSAHMKPHASPVTALKLLQAASDFFKLHPELEASEGVRELSLDEVPGHTQDASQFTLEVVNLSTESSAWVSLCPAEDMVQFRSDKTYWLAGLTGDLGISLTRWMVERGARYVVLTSRNPKVDEKWLDGMNALGATVTVLPMDITDEKQVSETYRIIKETLPPVAGVCNGAMVLNDGLIANQSFEDFNGTLEPKVKGTTYLDALFQKPDLDFFIIFSSLAYTTGNIGQASYAAANGFMVSMAEGRRQRGLAGSVMNMAGIHGIGYITRREANLMDRLEKLGYSNISEWDFLQFFAEAVLSGRPDDGAISKVWEISSAIRPVDADAENQPPWLQAPRFSWYKRARGAAAERDDGATFSVREHLKEQTTMAGVTTVLMKGFVATLYKLLGMSPEDGAISPGTSLIELGIDSLVAVDMRFWFTRELDLDLPVLKLLGGATIEDMVEDAVARLSPTLIPNVKDLPKPATEAAAEPASEEAAAATSNPEIEIEDASSTQGSSDDEKSQEGGFSVLSASVSTNTTPPQSVKG</sequence>
<dbReference type="InterPro" id="IPR020807">
    <property type="entry name" value="PKS_DH"/>
</dbReference>
<name>A0A0B8N2I5_TALPI</name>
<evidence type="ECO:0000256" key="7">
    <source>
        <dbReference type="PROSITE-ProRule" id="PRU01363"/>
    </source>
</evidence>
<keyword evidence="5" id="KW-0808">Transferase</keyword>
<dbReference type="InterPro" id="IPR014031">
    <property type="entry name" value="Ketoacyl_synth_C"/>
</dbReference>
<keyword evidence="4" id="KW-0489">Methyltransferase</keyword>
<feature type="region of interest" description="N-terminal hotdog fold" evidence="7">
    <location>
        <begin position="946"/>
        <end position="1079"/>
    </location>
</feature>
<keyword evidence="3" id="KW-0597">Phosphoprotein</keyword>
<dbReference type="Gene3D" id="1.10.1200.10">
    <property type="entry name" value="ACP-like"/>
    <property type="match status" value="1"/>
</dbReference>
<dbReference type="InterPro" id="IPR016039">
    <property type="entry name" value="Thiolase-like"/>
</dbReference>
<keyword evidence="6" id="KW-0511">Multifunctional enzyme</keyword>
<gene>
    <name evidence="12" type="ORF">TCE0_011r00487</name>
</gene>
<dbReference type="CDD" id="cd00833">
    <property type="entry name" value="PKS"/>
    <property type="match status" value="1"/>
</dbReference>
<dbReference type="InterPro" id="IPR013968">
    <property type="entry name" value="PKS_KR"/>
</dbReference>
<evidence type="ECO:0000259" key="11">
    <source>
        <dbReference type="PROSITE" id="PS52019"/>
    </source>
</evidence>
<accession>A0A0B8N2I5</accession>
<dbReference type="Gene3D" id="3.40.50.720">
    <property type="entry name" value="NAD(P)-binding Rossmann-like Domain"/>
    <property type="match status" value="1"/>
</dbReference>
<dbReference type="Gene3D" id="3.40.50.150">
    <property type="entry name" value="Vaccinia Virus protein VP39"/>
    <property type="match status" value="1"/>
</dbReference>
<dbReference type="SUPFAM" id="SSF53901">
    <property type="entry name" value="Thiolase-like"/>
    <property type="match status" value="1"/>
</dbReference>
<dbReference type="InterPro" id="IPR049900">
    <property type="entry name" value="PKS_mFAS_DH"/>
</dbReference>
<dbReference type="Pfam" id="PF14765">
    <property type="entry name" value="PS-DH"/>
    <property type="match status" value="1"/>
</dbReference>
<feature type="domain" description="Carrier" evidence="9">
    <location>
        <begin position="2412"/>
        <end position="2491"/>
    </location>
</feature>
<dbReference type="GO" id="GO:0006633">
    <property type="term" value="P:fatty acid biosynthetic process"/>
    <property type="evidence" value="ECO:0007669"/>
    <property type="project" value="InterPro"/>
</dbReference>
<dbReference type="EMBL" id="DF933807">
    <property type="protein sequence ID" value="GAM33530.1"/>
    <property type="molecule type" value="Genomic_DNA"/>
</dbReference>
<dbReference type="InterPro" id="IPR001227">
    <property type="entry name" value="Ac_transferase_dom_sf"/>
</dbReference>
<evidence type="ECO:0000256" key="4">
    <source>
        <dbReference type="ARBA" id="ARBA00022603"/>
    </source>
</evidence>
<dbReference type="Proteomes" id="UP000053095">
    <property type="component" value="Unassembled WGS sequence"/>
</dbReference>
<evidence type="ECO:0000256" key="2">
    <source>
        <dbReference type="ARBA" id="ARBA00022450"/>
    </source>
</evidence>
<dbReference type="InterPro" id="IPR016036">
    <property type="entry name" value="Malonyl_transacylase_ACP-bd"/>
</dbReference>
<dbReference type="InterPro" id="IPR032821">
    <property type="entry name" value="PKS_assoc"/>
</dbReference>
<dbReference type="SMART" id="SM00827">
    <property type="entry name" value="PKS_AT"/>
    <property type="match status" value="1"/>
</dbReference>
<feature type="region of interest" description="Disordered" evidence="8">
    <location>
        <begin position="2497"/>
        <end position="2568"/>
    </location>
</feature>
<dbReference type="Pfam" id="PF02801">
    <property type="entry name" value="Ketoacyl-synt_C"/>
    <property type="match status" value="1"/>
</dbReference>
<evidence type="ECO:0000256" key="1">
    <source>
        <dbReference type="ARBA" id="ARBA00005179"/>
    </source>
</evidence>
<evidence type="ECO:0000313" key="13">
    <source>
        <dbReference type="Proteomes" id="UP000053095"/>
    </source>
</evidence>
<dbReference type="SMART" id="SM00823">
    <property type="entry name" value="PKS_PP"/>
    <property type="match status" value="1"/>
</dbReference>
<dbReference type="GO" id="GO:0004315">
    <property type="term" value="F:3-oxoacyl-[acyl-carrier-protein] synthase activity"/>
    <property type="evidence" value="ECO:0007669"/>
    <property type="project" value="InterPro"/>
</dbReference>
<dbReference type="Pfam" id="PF00550">
    <property type="entry name" value="PP-binding"/>
    <property type="match status" value="1"/>
</dbReference>
<dbReference type="SUPFAM" id="SSF47336">
    <property type="entry name" value="ACP-like"/>
    <property type="match status" value="1"/>
</dbReference>
<organism evidence="12 13">
    <name type="scientific">Talaromyces pinophilus</name>
    <name type="common">Penicillium pinophilum</name>
    <dbReference type="NCBI Taxonomy" id="128442"/>
    <lineage>
        <taxon>Eukaryota</taxon>
        <taxon>Fungi</taxon>
        <taxon>Dikarya</taxon>
        <taxon>Ascomycota</taxon>
        <taxon>Pezizomycotina</taxon>
        <taxon>Eurotiomycetes</taxon>
        <taxon>Eurotiomycetidae</taxon>
        <taxon>Eurotiales</taxon>
        <taxon>Trichocomaceae</taxon>
        <taxon>Talaromyces</taxon>
        <taxon>Talaromyces sect. Talaromyces</taxon>
    </lineage>
</organism>
<dbReference type="InterPro" id="IPR006162">
    <property type="entry name" value="Ppantetheine_attach_site"/>
</dbReference>
<dbReference type="InterPro" id="IPR042104">
    <property type="entry name" value="PKS_dehydratase_sf"/>
</dbReference>
<keyword evidence="2" id="KW-0596">Phosphopantetheine</keyword>
<dbReference type="Gene3D" id="3.40.47.10">
    <property type="match status" value="1"/>
</dbReference>
<dbReference type="InterPro" id="IPR009081">
    <property type="entry name" value="PP-bd_ACP"/>
</dbReference>
<dbReference type="InterPro" id="IPR036736">
    <property type="entry name" value="ACP-like_sf"/>
</dbReference>
<comment type="pathway">
    <text evidence="1">Secondary metabolite biosynthesis.</text>
</comment>
<dbReference type="Gene3D" id="3.40.366.10">
    <property type="entry name" value="Malonyl-Coenzyme A Acyl Carrier Protein, domain 2"/>
    <property type="match status" value="1"/>
</dbReference>
<feature type="region of interest" description="C-terminal hotdog fold" evidence="7">
    <location>
        <begin position="1094"/>
        <end position="1249"/>
    </location>
</feature>
<dbReference type="PANTHER" id="PTHR43775:SF20">
    <property type="entry name" value="HYBRID PKS-NRPS SYNTHETASE APDA"/>
    <property type="match status" value="1"/>
</dbReference>
<evidence type="ECO:0000256" key="5">
    <source>
        <dbReference type="ARBA" id="ARBA00022679"/>
    </source>
</evidence>
<dbReference type="InterPro" id="IPR014043">
    <property type="entry name" value="Acyl_transferase_dom"/>
</dbReference>
<dbReference type="SMART" id="SM00822">
    <property type="entry name" value="PKS_KR"/>
    <property type="match status" value="1"/>
</dbReference>
<feature type="domain" description="PKS/mFAS DH" evidence="11">
    <location>
        <begin position="946"/>
        <end position="1249"/>
    </location>
</feature>
<dbReference type="SUPFAM" id="SSF53335">
    <property type="entry name" value="S-adenosyl-L-methionine-dependent methyltransferases"/>
    <property type="match status" value="1"/>
</dbReference>
<dbReference type="InterPro" id="IPR049552">
    <property type="entry name" value="PKS_DH_N"/>
</dbReference>
<evidence type="ECO:0000256" key="3">
    <source>
        <dbReference type="ARBA" id="ARBA00022553"/>
    </source>
</evidence>
<dbReference type="PANTHER" id="PTHR43775">
    <property type="entry name" value="FATTY ACID SYNTHASE"/>
    <property type="match status" value="1"/>
</dbReference>
<dbReference type="Pfam" id="PF00109">
    <property type="entry name" value="ketoacyl-synt"/>
    <property type="match status" value="1"/>
</dbReference>
<dbReference type="PROSITE" id="PS00606">
    <property type="entry name" value="KS3_1"/>
    <property type="match status" value="1"/>
</dbReference>
<dbReference type="InterPro" id="IPR014030">
    <property type="entry name" value="Ketoacyl_synth_N"/>
</dbReference>
<evidence type="ECO:0000256" key="8">
    <source>
        <dbReference type="SAM" id="MobiDB-lite"/>
    </source>
</evidence>
<dbReference type="InterPro" id="IPR036291">
    <property type="entry name" value="NAD(P)-bd_dom_sf"/>
</dbReference>
<dbReference type="PROSITE" id="PS52004">
    <property type="entry name" value="KS3_2"/>
    <property type="match status" value="1"/>
</dbReference>
<dbReference type="Pfam" id="PF16197">
    <property type="entry name" value="KAsynt_C_assoc"/>
    <property type="match status" value="1"/>
</dbReference>
<dbReference type="SMART" id="SM00825">
    <property type="entry name" value="PKS_KS"/>
    <property type="match status" value="1"/>
</dbReference>
<feature type="domain" description="Ketosynthase family 3 (KS3)" evidence="10">
    <location>
        <begin position="5"/>
        <end position="436"/>
    </location>
</feature>
<dbReference type="PROSITE" id="PS52019">
    <property type="entry name" value="PKS_MFAS_DH"/>
    <property type="match status" value="1"/>
</dbReference>
<evidence type="ECO:0000259" key="9">
    <source>
        <dbReference type="PROSITE" id="PS50075"/>
    </source>
</evidence>
<dbReference type="GO" id="GO:0032259">
    <property type="term" value="P:methylation"/>
    <property type="evidence" value="ECO:0007669"/>
    <property type="project" value="UniProtKB-KW"/>
</dbReference>
<evidence type="ECO:0000256" key="6">
    <source>
        <dbReference type="ARBA" id="ARBA00023268"/>
    </source>
</evidence>